<dbReference type="PANTHER" id="PTHR12957">
    <property type="entry name" value="DEAD/H BOX POLYPEPTIDE 26/DICE1-RELATED"/>
    <property type="match status" value="1"/>
</dbReference>
<protein>
    <submittedName>
        <fullName evidence="3">VWFA domain-containing protein</fullName>
    </submittedName>
</protein>
<reference evidence="1 2" key="2">
    <citation type="submission" date="2018-11" db="EMBL/GenBank/DDBJ databases">
        <authorList>
            <consortium name="Pathogen Informatics"/>
        </authorList>
    </citation>
    <scope>NUCLEOTIDE SEQUENCE [LARGE SCALE GENOMIC DNA]</scope>
</reference>
<keyword evidence="2" id="KW-1185">Reference proteome</keyword>
<dbReference type="WBParaSite" id="GPUH_0001437701-mRNA-1">
    <property type="protein sequence ID" value="GPUH_0001437701-mRNA-1"/>
    <property type="gene ID" value="GPUH_0001437701"/>
</dbReference>
<dbReference type="AlphaFoldDB" id="A0A183E067"/>
<gene>
    <name evidence="1" type="ORF">GPUH_LOCUS14358</name>
</gene>
<evidence type="ECO:0000313" key="2">
    <source>
        <dbReference type="Proteomes" id="UP000271098"/>
    </source>
</evidence>
<accession>A0A183E067</accession>
<evidence type="ECO:0000313" key="1">
    <source>
        <dbReference type="EMBL" id="VDN24028.1"/>
    </source>
</evidence>
<dbReference type="PANTHER" id="PTHR12957:SF2">
    <property type="entry name" value="INTEGRATOR COMPLEX SUBUNIT 6"/>
    <property type="match status" value="1"/>
</dbReference>
<dbReference type="Proteomes" id="UP000271098">
    <property type="component" value="Unassembled WGS sequence"/>
</dbReference>
<proteinExistence type="predicted"/>
<organism evidence="3">
    <name type="scientific">Gongylonema pulchrum</name>
    <dbReference type="NCBI Taxonomy" id="637853"/>
    <lineage>
        <taxon>Eukaryota</taxon>
        <taxon>Metazoa</taxon>
        <taxon>Ecdysozoa</taxon>
        <taxon>Nematoda</taxon>
        <taxon>Chromadorea</taxon>
        <taxon>Rhabditida</taxon>
        <taxon>Spirurina</taxon>
        <taxon>Spiruromorpha</taxon>
        <taxon>Spiruroidea</taxon>
        <taxon>Gongylonematidae</taxon>
        <taxon>Gongylonema</taxon>
    </lineage>
</organism>
<reference evidence="3" key="1">
    <citation type="submission" date="2016-06" db="UniProtKB">
        <authorList>
            <consortium name="WormBaseParasite"/>
        </authorList>
    </citation>
    <scope>IDENTIFICATION</scope>
</reference>
<dbReference type="GO" id="GO:0034472">
    <property type="term" value="P:snRNA 3'-end processing"/>
    <property type="evidence" value="ECO:0007669"/>
    <property type="project" value="TreeGrafter"/>
</dbReference>
<dbReference type="OrthoDB" id="9449012at2759"/>
<dbReference type="EMBL" id="UYRT01081172">
    <property type="protein sequence ID" value="VDN24028.1"/>
    <property type="molecule type" value="Genomic_DNA"/>
</dbReference>
<dbReference type="GO" id="GO:0032039">
    <property type="term" value="C:integrator complex"/>
    <property type="evidence" value="ECO:0007669"/>
    <property type="project" value="TreeGrafter"/>
</dbReference>
<dbReference type="InterPro" id="IPR051113">
    <property type="entry name" value="Integrator_subunit6"/>
</dbReference>
<sequence>MTIVVFLIDSSASMAQRTYQGTTMLDVARSIVELLLKVAAAPNLATLRTNS</sequence>
<name>A0A183E067_9BILA</name>
<evidence type="ECO:0000313" key="3">
    <source>
        <dbReference type="WBParaSite" id="GPUH_0001437701-mRNA-1"/>
    </source>
</evidence>